<dbReference type="AlphaFoldDB" id="A0A2U3QK26"/>
<dbReference type="InterPro" id="IPR018520">
    <property type="entry name" value="UPP_synth-like_CS"/>
</dbReference>
<name>A0A2U3QK26_9BACT</name>
<comment type="cofactor">
    <cofactor evidence="2">
        <name>Mg(2+)</name>
        <dbReference type="ChEBI" id="CHEBI:18420"/>
    </cofactor>
    <text evidence="2">Binds 2 magnesium ions per subunit.</text>
</comment>
<feature type="binding site" evidence="2">
    <location>
        <position position="67"/>
    </location>
    <ligand>
        <name>substrate</name>
    </ligand>
</feature>
<dbReference type="SUPFAM" id="SSF64005">
    <property type="entry name" value="Undecaprenyl diphosphate synthase"/>
    <property type="match status" value="1"/>
</dbReference>
<comment type="subunit">
    <text evidence="2">Homodimer.</text>
</comment>
<feature type="binding site" evidence="2">
    <location>
        <begin position="17"/>
        <end position="20"/>
    </location>
    <ligand>
        <name>substrate</name>
    </ligand>
</feature>
<dbReference type="GO" id="GO:0000287">
    <property type="term" value="F:magnesium ion binding"/>
    <property type="evidence" value="ECO:0007669"/>
    <property type="project" value="UniProtKB-UniRule"/>
</dbReference>
<dbReference type="EC" id="2.5.1.-" evidence="2"/>
<dbReference type="GO" id="GO:0016094">
    <property type="term" value="P:polyprenol biosynthetic process"/>
    <property type="evidence" value="ECO:0007669"/>
    <property type="project" value="TreeGrafter"/>
</dbReference>
<feature type="active site" evidence="2">
    <location>
        <position position="16"/>
    </location>
</feature>
<keyword evidence="2" id="KW-0460">Magnesium</keyword>
<feature type="active site" description="Proton acceptor" evidence="2">
    <location>
        <position position="64"/>
    </location>
</feature>
<dbReference type="HAMAP" id="MF_01139">
    <property type="entry name" value="ISPT"/>
    <property type="match status" value="1"/>
</dbReference>
<keyword evidence="4" id="KW-1185">Reference proteome</keyword>
<feature type="binding site" evidence="2">
    <location>
        <position position="33"/>
    </location>
    <ligand>
        <name>substrate</name>
    </ligand>
</feature>
<dbReference type="Gene3D" id="3.40.1180.10">
    <property type="entry name" value="Decaprenyl diphosphate synthase-like"/>
    <property type="match status" value="1"/>
</dbReference>
<feature type="binding site" evidence="2">
    <location>
        <begin position="61"/>
        <end position="63"/>
    </location>
    <ligand>
        <name>substrate</name>
    </ligand>
</feature>
<dbReference type="EMBL" id="OUUY01000119">
    <property type="protein sequence ID" value="SPQ01751.1"/>
    <property type="molecule type" value="Genomic_DNA"/>
</dbReference>
<reference evidence="4" key="1">
    <citation type="submission" date="2018-03" db="EMBL/GenBank/DDBJ databases">
        <authorList>
            <person name="Zecchin S."/>
        </authorList>
    </citation>
    <scope>NUCLEOTIDE SEQUENCE [LARGE SCALE GENOMIC DNA]</scope>
</reference>
<dbReference type="PANTHER" id="PTHR10291:SF0">
    <property type="entry name" value="DEHYDRODOLICHYL DIPHOSPHATE SYNTHASE 2"/>
    <property type="match status" value="1"/>
</dbReference>
<feature type="binding site" evidence="2">
    <location>
        <position position="16"/>
    </location>
    <ligand>
        <name>Mg(2+)</name>
        <dbReference type="ChEBI" id="CHEBI:18420"/>
    </ligand>
</feature>
<feature type="binding site" evidence="2">
    <location>
        <position position="29"/>
    </location>
    <ligand>
        <name>substrate</name>
    </ligand>
</feature>
<sequence length="239" mass="26975">MILSGNIPSHVGVIMDGNGRWAQLRGLPRVEGHRAGAERAKEIIEFSAEVGIKCLTLYTFSTENWQRPPSEVSMLMRLLEVYLRKELSVLVDRDIVFKVIGETWRLPENIRALVHATEEKTASNKGMTLVTALSYSGRSEILRALKRAATSGCDLEGLTEEAFSQYLDTADLPSPDLIIRTSGERRLSNFLLWQSAYAELYFTDTLWPDFDRSEMLLAIQDFQGRERRFGAISVRSNAS</sequence>
<keyword evidence="1 2" id="KW-0808">Transferase</keyword>
<dbReference type="GO" id="GO:0045547">
    <property type="term" value="F:ditrans,polycis-polyprenyl diphosphate synthase [(2E,6E)-farnesyl diphosphate specific] activity"/>
    <property type="evidence" value="ECO:0007669"/>
    <property type="project" value="TreeGrafter"/>
</dbReference>
<evidence type="ECO:0000313" key="4">
    <source>
        <dbReference type="Proteomes" id="UP000245125"/>
    </source>
</evidence>
<dbReference type="Pfam" id="PF01255">
    <property type="entry name" value="Prenyltransf"/>
    <property type="match status" value="1"/>
</dbReference>
<feature type="binding site" evidence="2">
    <location>
        <begin position="186"/>
        <end position="188"/>
    </location>
    <ligand>
        <name>substrate</name>
    </ligand>
</feature>
<accession>A0A2U3QK26</accession>
<feature type="binding site" evidence="2">
    <location>
        <position position="199"/>
    </location>
    <ligand>
        <name>Mg(2+)</name>
        <dbReference type="ChEBI" id="CHEBI:18420"/>
    </ligand>
</feature>
<organism evidence="3 4">
    <name type="scientific">Candidatus Sulfobium mesophilum</name>
    <dbReference type="NCBI Taxonomy" id="2016548"/>
    <lineage>
        <taxon>Bacteria</taxon>
        <taxon>Pseudomonadati</taxon>
        <taxon>Nitrospirota</taxon>
        <taxon>Nitrospiria</taxon>
        <taxon>Nitrospirales</taxon>
        <taxon>Nitrospiraceae</taxon>
        <taxon>Candidatus Sulfobium</taxon>
    </lineage>
</organism>
<dbReference type="InterPro" id="IPR036424">
    <property type="entry name" value="UPP_synth-like_sf"/>
</dbReference>
<proteinExistence type="inferred from homology"/>
<gene>
    <name evidence="3" type="primary">ispU</name>
    <name evidence="3" type="ORF">NBG4_70014</name>
</gene>
<feature type="binding site" evidence="2">
    <location>
        <position position="180"/>
    </location>
    <ligand>
        <name>substrate</name>
    </ligand>
</feature>
<dbReference type="CDD" id="cd00475">
    <property type="entry name" value="Cis_IPPS"/>
    <property type="match status" value="1"/>
</dbReference>
<comment type="similarity">
    <text evidence="2">Belongs to the UPP synthase family.</text>
</comment>
<dbReference type="InterPro" id="IPR001441">
    <property type="entry name" value="UPP_synth-like"/>
</dbReference>
<dbReference type="PROSITE" id="PS01066">
    <property type="entry name" value="UPP_SYNTHASE"/>
    <property type="match status" value="1"/>
</dbReference>
<keyword evidence="2" id="KW-0479">Metal-binding</keyword>
<feature type="binding site" evidence="2">
    <location>
        <position position="65"/>
    </location>
    <ligand>
        <name>substrate</name>
    </ligand>
</feature>
<feature type="binding site" evidence="2">
    <location>
        <position position="21"/>
    </location>
    <ligand>
        <name>substrate</name>
    </ligand>
</feature>
<comment type="function">
    <text evidence="2">Catalyzes the condensation of isopentenyl diphosphate (IPP) with allylic pyrophosphates generating different type of terpenoids.</text>
</comment>
<evidence type="ECO:0000313" key="3">
    <source>
        <dbReference type="EMBL" id="SPQ01751.1"/>
    </source>
</evidence>
<dbReference type="FunFam" id="3.40.1180.10:FF:000001">
    <property type="entry name" value="(2E,6E)-farnesyl-diphosphate-specific ditrans,polycis-undecaprenyl-diphosphate synthase"/>
    <property type="match status" value="1"/>
</dbReference>
<evidence type="ECO:0000256" key="1">
    <source>
        <dbReference type="ARBA" id="ARBA00022679"/>
    </source>
</evidence>
<dbReference type="Proteomes" id="UP000245125">
    <property type="component" value="Unassembled WGS sequence"/>
</dbReference>
<evidence type="ECO:0000256" key="2">
    <source>
        <dbReference type="HAMAP-Rule" id="MF_01139"/>
    </source>
</evidence>
<protein>
    <recommendedName>
        <fullName evidence="2">Isoprenyl transferase</fullName>
        <ecNumber evidence="2">2.5.1.-</ecNumber>
    </recommendedName>
</protein>
<dbReference type="PANTHER" id="PTHR10291">
    <property type="entry name" value="DEHYDRODOLICHYL DIPHOSPHATE SYNTHASE FAMILY MEMBER"/>
    <property type="match status" value="1"/>
</dbReference>
<dbReference type="NCBIfam" id="TIGR00055">
    <property type="entry name" value="uppS"/>
    <property type="match status" value="1"/>
</dbReference>